<name>A0A940MWG5_9RHOB</name>
<dbReference type="EMBL" id="JAGISH010000026">
    <property type="protein sequence ID" value="MBP0485172.1"/>
    <property type="molecule type" value="Genomic_DNA"/>
</dbReference>
<comment type="caution">
    <text evidence="1">The sequence shown here is derived from an EMBL/GenBank/DDBJ whole genome shotgun (WGS) entry which is preliminary data.</text>
</comment>
<protein>
    <submittedName>
        <fullName evidence="1">Uncharacterized protein</fullName>
    </submittedName>
</protein>
<organism evidence="1 2">
    <name type="scientific">Sagittula salina</name>
    <dbReference type="NCBI Taxonomy" id="2820268"/>
    <lineage>
        <taxon>Bacteria</taxon>
        <taxon>Pseudomonadati</taxon>
        <taxon>Pseudomonadota</taxon>
        <taxon>Alphaproteobacteria</taxon>
        <taxon>Rhodobacterales</taxon>
        <taxon>Roseobacteraceae</taxon>
        <taxon>Sagittula</taxon>
    </lineage>
</organism>
<sequence length="98" mass="10964">RRGRSRGMSLSGKGSLTPQPAFLQQCCEARARLADLSRSLSQIEFRTEDNELIAEARRSTSIVRLTGDTAKNYAEHQKMPEMAHGSTCWPKAVLPEFK</sequence>
<reference evidence="1" key="1">
    <citation type="submission" date="2021-03" db="EMBL/GenBank/DDBJ databases">
        <title>Sagittula salina sp. nov. strain M10.9X isolated from the marine waste.</title>
        <authorList>
            <person name="Satari L."/>
            <person name="Molina-Menor E."/>
            <person name="Vidal-Verdu A."/>
            <person name="Pascual J."/>
            <person name="Pereto J."/>
            <person name="Porcar M."/>
        </authorList>
    </citation>
    <scope>NUCLEOTIDE SEQUENCE</scope>
    <source>
        <strain evidence="1">M10.9X</strain>
    </source>
</reference>
<proteinExistence type="predicted"/>
<evidence type="ECO:0000313" key="2">
    <source>
        <dbReference type="Proteomes" id="UP000675940"/>
    </source>
</evidence>
<gene>
    <name evidence="1" type="ORF">J5474_22150</name>
</gene>
<keyword evidence="2" id="KW-1185">Reference proteome</keyword>
<feature type="non-terminal residue" evidence="1">
    <location>
        <position position="1"/>
    </location>
</feature>
<dbReference type="AlphaFoldDB" id="A0A940MWG5"/>
<accession>A0A940MWG5</accession>
<dbReference type="RefSeq" id="WP_209364165.1">
    <property type="nucleotide sequence ID" value="NZ_JAGISH010000026.1"/>
</dbReference>
<evidence type="ECO:0000313" key="1">
    <source>
        <dbReference type="EMBL" id="MBP0485172.1"/>
    </source>
</evidence>
<dbReference type="Proteomes" id="UP000675940">
    <property type="component" value="Unassembled WGS sequence"/>
</dbReference>